<dbReference type="STRING" id="443610.VE25_14365"/>
<protein>
    <recommendedName>
        <fullName evidence="3">BrnT family toxin</fullName>
    </recommendedName>
</protein>
<dbReference type="Pfam" id="PF04365">
    <property type="entry name" value="BrnT_toxin"/>
    <property type="match status" value="1"/>
</dbReference>
<dbReference type="Gene3D" id="3.10.450.530">
    <property type="entry name" value="Ribonuclease toxin, BrnT, of type II toxin-antitoxin system"/>
    <property type="match status" value="1"/>
</dbReference>
<dbReference type="Proteomes" id="UP000033632">
    <property type="component" value="Unassembled WGS sequence"/>
</dbReference>
<dbReference type="PATRIC" id="fig|443610.3.peg.1117"/>
<evidence type="ECO:0008006" key="3">
    <source>
        <dbReference type="Google" id="ProtNLM"/>
    </source>
</evidence>
<dbReference type="InterPro" id="IPR007460">
    <property type="entry name" value="BrnT_toxin"/>
</dbReference>
<sequence>MDRPVDFAWDSRKAGTNEQKHAVTFEFATAVFLDPRLVIVNTTRPEDGEQRYKAIGAVNGKLYAVIFARSGAIGRLISARRTNPKEDRIYGDR</sequence>
<reference evidence="1 2" key="1">
    <citation type="submission" date="2015-03" db="EMBL/GenBank/DDBJ databases">
        <authorList>
            <person name="Hassan Y.I."/>
            <person name="Lepp D."/>
            <person name="Li X.-Z."/>
            <person name="Zhou T."/>
        </authorList>
    </citation>
    <scope>NUCLEOTIDE SEQUENCE [LARGE SCALE GENOMIC DNA]</scope>
    <source>
        <strain evidence="1 2">BD-c194</strain>
    </source>
</reference>
<gene>
    <name evidence="1" type="ORF">VE25_14365</name>
</gene>
<accession>A0A0F5FQI0</accession>
<organism evidence="1 2">
    <name type="scientific">Devosia geojensis</name>
    <dbReference type="NCBI Taxonomy" id="443610"/>
    <lineage>
        <taxon>Bacteria</taxon>
        <taxon>Pseudomonadati</taxon>
        <taxon>Pseudomonadota</taxon>
        <taxon>Alphaproteobacteria</taxon>
        <taxon>Hyphomicrobiales</taxon>
        <taxon>Devosiaceae</taxon>
        <taxon>Devosia</taxon>
    </lineage>
</organism>
<dbReference type="RefSeq" id="WP_046109330.1">
    <property type="nucleotide sequence ID" value="NZ_JZEX01000123.1"/>
</dbReference>
<proteinExistence type="predicted"/>
<dbReference type="InterPro" id="IPR038573">
    <property type="entry name" value="BrnT_sf"/>
</dbReference>
<keyword evidence="2" id="KW-1185">Reference proteome</keyword>
<dbReference type="OrthoDB" id="839663at2"/>
<dbReference type="EMBL" id="JZEX01000123">
    <property type="protein sequence ID" value="KKB11129.1"/>
    <property type="molecule type" value="Genomic_DNA"/>
</dbReference>
<comment type="caution">
    <text evidence="1">The sequence shown here is derived from an EMBL/GenBank/DDBJ whole genome shotgun (WGS) entry which is preliminary data.</text>
</comment>
<evidence type="ECO:0000313" key="1">
    <source>
        <dbReference type="EMBL" id="KKB11129.1"/>
    </source>
</evidence>
<dbReference type="AlphaFoldDB" id="A0A0F5FQI0"/>
<evidence type="ECO:0000313" key="2">
    <source>
        <dbReference type="Proteomes" id="UP000033632"/>
    </source>
</evidence>
<name>A0A0F5FQI0_9HYPH</name>